<dbReference type="GO" id="GO:0003755">
    <property type="term" value="F:peptidyl-prolyl cis-trans isomerase activity"/>
    <property type="evidence" value="ECO:0007669"/>
    <property type="project" value="UniProtKB-UniRule"/>
</dbReference>
<dbReference type="Gene3D" id="3.10.50.40">
    <property type="match status" value="1"/>
</dbReference>
<evidence type="ECO:0000256" key="5">
    <source>
        <dbReference type="ARBA" id="ARBA00022525"/>
    </source>
</evidence>
<evidence type="ECO:0000256" key="14">
    <source>
        <dbReference type="PROSITE-ProRule" id="PRU00278"/>
    </source>
</evidence>
<dbReference type="Pfam" id="PF00639">
    <property type="entry name" value="Rotamase"/>
    <property type="match status" value="1"/>
</dbReference>
<evidence type="ECO:0000256" key="13">
    <source>
        <dbReference type="ARBA" id="ARBA00066165"/>
    </source>
</evidence>
<keyword evidence="11 14" id="KW-0413">Isomerase</keyword>
<evidence type="ECO:0000256" key="15">
    <source>
        <dbReference type="RuleBase" id="RU363014"/>
    </source>
</evidence>
<dbReference type="InterPro" id="IPR000297">
    <property type="entry name" value="PPIase_PpiC"/>
</dbReference>
<evidence type="ECO:0000256" key="12">
    <source>
        <dbReference type="ARBA" id="ARBA00054022"/>
    </source>
</evidence>
<keyword evidence="5" id="KW-0964">Secreted</keyword>
<dbReference type="EMBL" id="JALLKP010000001">
    <property type="protein sequence ID" value="KAK2197098.1"/>
    <property type="molecule type" value="Genomic_DNA"/>
</dbReference>
<name>A0AAD9PMG5_9APIC</name>
<dbReference type="PANTHER" id="PTHR10657:SF4">
    <property type="entry name" value="PEPTIDYL-PROLYL CIS-TRANS ISOMERASE-RELATED"/>
    <property type="match status" value="1"/>
</dbReference>
<evidence type="ECO:0000259" key="16">
    <source>
        <dbReference type="PROSITE" id="PS50198"/>
    </source>
</evidence>
<proteinExistence type="predicted"/>
<dbReference type="PANTHER" id="PTHR10657">
    <property type="entry name" value="PEPTIDYL-PROLYL CIS-TRANS ISOMERASE"/>
    <property type="match status" value="1"/>
</dbReference>
<dbReference type="GO" id="GO:0042025">
    <property type="term" value="C:host cell nucleus"/>
    <property type="evidence" value="ECO:0007669"/>
    <property type="project" value="UniProtKB-SubCell"/>
</dbReference>
<keyword evidence="7" id="KW-0732">Signal</keyword>
<evidence type="ECO:0000256" key="8">
    <source>
        <dbReference type="ARBA" id="ARBA00023026"/>
    </source>
</evidence>
<keyword evidence="10" id="KW-1035">Host cytoplasm</keyword>
<dbReference type="GO" id="GO:0005829">
    <property type="term" value="C:cytosol"/>
    <property type="evidence" value="ECO:0007669"/>
    <property type="project" value="TreeGrafter"/>
</dbReference>
<dbReference type="RefSeq" id="XP_067803940.1">
    <property type="nucleotide sequence ID" value="XM_067945149.1"/>
</dbReference>
<dbReference type="AlphaFoldDB" id="A0AAD9PMG5"/>
<evidence type="ECO:0000256" key="9">
    <source>
        <dbReference type="ARBA" id="ARBA00023110"/>
    </source>
</evidence>
<comment type="subunit">
    <text evidence="13">Interacts with host FBXW7; leading to FBXW7 autoubiquitination and subsequent degradation.</text>
</comment>
<evidence type="ECO:0000256" key="11">
    <source>
        <dbReference type="ARBA" id="ARBA00023235"/>
    </source>
</evidence>
<evidence type="ECO:0000313" key="17">
    <source>
        <dbReference type="EMBL" id="KAK2197098.1"/>
    </source>
</evidence>
<evidence type="ECO:0000256" key="10">
    <source>
        <dbReference type="ARBA" id="ARBA00023200"/>
    </source>
</evidence>
<dbReference type="SUPFAM" id="SSF54534">
    <property type="entry name" value="FKBP-like"/>
    <property type="match status" value="1"/>
</dbReference>
<dbReference type="FunFam" id="3.10.50.40:FF:000010">
    <property type="entry name" value="Peptidyl-prolyl cis-trans isomerase Pin1"/>
    <property type="match status" value="1"/>
</dbReference>
<dbReference type="KEGG" id="bdw:94334393"/>
<evidence type="ECO:0000256" key="4">
    <source>
        <dbReference type="ARBA" id="ARBA00004613"/>
    </source>
</evidence>
<sequence length="119" mass="13437">MASVEKVRCAHILLKHVQSRNPINRNTNTPVHRTKEEARDELGALLDRIKSSPRPDYEFKTLALDISECSSARKHGDLGYFDRKTMQKPFSDAAFALNVGEISDLVETDSGIHIIYRIA</sequence>
<keyword evidence="8" id="KW-0843">Virulence</keyword>
<dbReference type="EC" id="5.2.1.8" evidence="15"/>
<dbReference type="Proteomes" id="UP001214638">
    <property type="component" value="Unassembled WGS sequence"/>
</dbReference>
<dbReference type="InterPro" id="IPR051370">
    <property type="entry name" value="PPIase_Pin1"/>
</dbReference>
<dbReference type="PROSITE" id="PS50198">
    <property type="entry name" value="PPIC_PPIASE_2"/>
    <property type="match status" value="1"/>
</dbReference>
<evidence type="ECO:0000256" key="7">
    <source>
        <dbReference type="ARBA" id="ARBA00022729"/>
    </source>
</evidence>
<accession>A0AAD9PMG5</accession>
<comment type="catalytic activity">
    <reaction evidence="1 15">
        <text>[protein]-peptidylproline (omega=180) = [protein]-peptidylproline (omega=0)</text>
        <dbReference type="Rhea" id="RHEA:16237"/>
        <dbReference type="Rhea" id="RHEA-COMP:10747"/>
        <dbReference type="Rhea" id="RHEA-COMP:10748"/>
        <dbReference type="ChEBI" id="CHEBI:83833"/>
        <dbReference type="ChEBI" id="CHEBI:83834"/>
        <dbReference type="EC" id="5.2.1.8"/>
    </reaction>
</comment>
<keyword evidence="18" id="KW-1185">Reference proteome</keyword>
<evidence type="ECO:0000256" key="2">
    <source>
        <dbReference type="ARBA" id="ARBA00004147"/>
    </source>
</evidence>
<feature type="domain" description="PpiC" evidence="16">
    <location>
        <begin position="4"/>
        <end position="119"/>
    </location>
</feature>
<dbReference type="GO" id="GO:0005634">
    <property type="term" value="C:nucleus"/>
    <property type="evidence" value="ECO:0007669"/>
    <property type="project" value="TreeGrafter"/>
</dbReference>
<gene>
    <name evidence="17" type="ORF">BdWA1_000095</name>
</gene>
<keyword evidence="9 14" id="KW-0697">Rotamase</keyword>
<comment type="subcellular location">
    <subcellularLocation>
        <location evidence="3">Host cytoplasm</location>
    </subcellularLocation>
    <subcellularLocation>
        <location evidence="2">Host nucleus</location>
    </subcellularLocation>
    <subcellularLocation>
        <location evidence="4">Secreted</location>
    </subcellularLocation>
</comment>
<comment type="function">
    <text evidence="12">Peptidyl-prolyl cis/trans isomerase (PPIase) that acts as a key virulence factor by promoting host leukocyte transformation. Binds to and isomerizes specific phosphorylated Ser/Thr-Pro (pSer/Thr-Pro) motifs in a subset of proteins, resulting in conformational changes in the proteins. Promotes host leukocyte transformation by binding to phosphorylated host FBXW7, disrupting dimerization and promoting FBXW7 autoubiquitination and subsequent degradation. Degradation of host FBXW7, leads to stabilization of JUN, which promotes cell transformation.</text>
</comment>
<organism evidence="17 18">
    <name type="scientific">Babesia duncani</name>
    <dbReference type="NCBI Taxonomy" id="323732"/>
    <lineage>
        <taxon>Eukaryota</taxon>
        <taxon>Sar</taxon>
        <taxon>Alveolata</taxon>
        <taxon>Apicomplexa</taxon>
        <taxon>Aconoidasida</taxon>
        <taxon>Piroplasmida</taxon>
        <taxon>Babesiidae</taxon>
        <taxon>Babesia</taxon>
    </lineage>
</organism>
<reference evidence="17" key="1">
    <citation type="journal article" date="2023" name="Nat. Microbiol.">
        <title>Babesia duncani multi-omics identifies virulence factors and drug targets.</title>
        <authorList>
            <person name="Singh P."/>
            <person name="Lonardi S."/>
            <person name="Liang Q."/>
            <person name="Vydyam P."/>
            <person name="Khabirova E."/>
            <person name="Fang T."/>
            <person name="Gihaz S."/>
            <person name="Thekkiniath J."/>
            <person name="Munshi M."/>
            <person name="Abel S."/>
            <person name="Ciampossin L."/>
            <person name="Batugedara G."/>
            <person name="Gupta M."/>
            <person name="Lu X.M."/>
            <person name="Lenz T."/>
            <person name="Chakravarty S."/>
            <person name="Cornillot E."/>
            <person name="Hu Y."/>
            <person name="Ma W."/>
            <person name="Gonzalez L.M."/>
            <person name="Sanchez S."/>
            <person name="Estrada K."/>
            <person name="Sanchez-Flores A."/>
            <person name="Montero E."/>
            <person name="Harb O.S."/>
            <person name="Le Roch K.G."/>
            <person name="Mamoun C.B."/>
        </authorList>
    </citation>
    <scope>NUCLEOTIDE SEQUENCE</scope>
    <source>
        <strain evidence="17">WA1</strain>
    </source>
</reference>
<dbReference type="GO" id="GO:0030430">
    <property type="term" value="C:host cell cytoplasm"/>
    <property type="evidence" value="ECO:0007669"/>
    <property type="project" value="UniProtKB-SubCell"/>
</dbReference>
<evidence type="ECO:0000313" key="18">
    <source>
        <dbReference type="Proteomes" id="UP001214638"/>
    </source>
</evidence>
<evidence type="ECO:0000256" key="3">
    <source>
        <dbReference type="ARBA" id="ARBA00004192"/>
    </source>
</evidence>
<comment type="caution">
    <text evidence="17">The sequence shown here is derived from an EMBL/GenBank/DDBJ whole genome shotgun (WGS) entry which is preliminary data.</text>
</comment>
<dbReference type="GeneID" id="94334393"/>
<evidence type="ECO:0000256" key="6">
    <source>
        <dbReference type="ARBA" id="ARBA00022562"/>
    </source>
</evidence>
<dbReference type="InterPro" id="IPR046357">
    <property type="entry name" value="PPIase_dom_sf"/>
</dbReference>
<protein>
    <recommendedName>
        <fullName evidence="15">Peptidyl-prolyl cis-trans isomerase</fullName>
        <ecNumber evidence="15">5.2.1.8</ecNumber>
    </recommendedName>
</protein>
<dbReference type="GO" id="GO:0005576">
    <property type="term" value="C:extracellular region"/>
    <property type="evidence" value="ECO:0007669"/>
    <property type="project" value="UniProtKB-SubCell"/>
</dbReference>
<keyword evidence="6" id="KW-1048">Host nucleus</keyword>
<evidence type="ECO:0000256" key="1">
    <source>
        <dbReference type="ARBA" id="ARBA00000971"/>
    </source>
</evidence>